<gene>
    <name evidence="2" type="ORF">FHS30_002133</name>
</gene>
<feature type="transmembrane region" description="Helical" evidence="1">
    <location>
        <begin position="116"/>
        <end position="143"/>
    </location>
</feature>
<sequence>MNWIQRYIQAARPYFPASQRDDLCDELLAQMNDQWDEVEADPNSPTRDAQAKALVQSFGHPMRYASGFHTQQALISQPLFEVYKLVLRNICWVLLGVFSGYALLHGLSHSEVHPVGMVLFIITNTVEHFVWFFTAITAVFYFAENQLRKMLDLDSWRADQLPPLRPEWSTCSRGESAFNLVMNVVFAGMVFGWFPALETLALEYPSARTMQLMAVLTPIIGSLLISFAGLHLYHCLRPHWDANSLVANLLLNAAVIGVTALLLTVPEGGLPQIIGTKPESEVVVTVFNRALNSILLVIGLWSAYEIWRDSRRWWQLRQLTQGG</sequence>
<comment type="caution">
    <text evidence="2">The sequence shown here is derived from an EMBL/GenBank/DDBJ whole genome shotgun (WGS) entry which is preliminary data.</text>
</comment>
<feature type="transmembrane region" description="Helical" evidence="1">
    <location>
        <begin position="286"/>
        <end position="307"/>
    </location>
</feature>
<dbReference type="EMBL" id="JACHXZ010000003">
    <property type="protein sequence ID" value="MBB3168925.1"/>
    <property type="molecule type" value="Genomic_DNA"/>
</dbReference>
<keyword evidence="1" id="KW-0812">Transmembrane</keyword>
<feature type="transmembrane region" description="Helical" evidence="1">
    <location>
        <begin position="85"/>
        <end position="104"/>
    </location>
</feature>
<proteinExistence type="predicted"/>
<keyword evidence="1" id="KW-1133">Transmembrane helix</keyword>
<evidence type="ECO:0000313" key="2">
    <source>
        <dbReference type="EMBL" id="MBB3168925.1"/>
    </source>
</evidence>
<dbReference type="AlphaFoldDB" id="A0A839UU88"/>
<feature type="transmembrane region" description="Helical" evidence="1">
    <location>
        <begin position="209"/>
        <end position="233"/>
    </location>
</feature>
<dbReference type="Proteomes" id="UP000559987">
    <property type="component" value="Unassembled WGS sequence"/>
</dbReference>
<protein>
    <submittedName>
        <fullName evidence="2">Uncharacterized protein</fullName>
    </submittedName>
</protein>
<feature type="transmembrane region" description="Helical" evidence="1">
    <location>
        <begin position="177"/>
        <end position="197"/>
    </location>
</feature>
<keyword evidence="1" id="KW-0472">Membrane</keyword>
<evidence type="ECO:0000313" key="3">
    <source>
        <dbReference type="Proteomes" id="UP000559987"/>
    </source>
</evidence>
<accession>A0A839UU88</accession>
<organism evidence="2 3">
    <name type="scientific">Simiduia aestuariiviva</name>
    <dbReference type="NCBI Taxonomy" id="1510459"/>
    <lineage>
        <taxon>Bacteria</taxon>
        <taxon>Pseudomonadati</taxon>
        <taxon>Pseudomonadota</taxon>
        <taxon>Gammaproteobacteria</taxon>
        <taxon>Cellvibrionales</taxon>
        <taxon>Cellvibrionaceae</taxon>
        <taxon>Simiduia</taxon>
    </lineage>
</organism>
<feature type="transmembrane region" description="Helical" evidence="1">
    <location>
        <begin position="245"/>
        <end position="266"/>
    </location>
</feature>
<dbReference type="RefSeq" id="WP_183910436.1">
    <property type="nucleotide sequence ID" value="NZ_JACHXZ010000003.1"/>
</dbReference>
<keyword evidence="3" id="KW-1185">Reference proteome</keyword>
<reference evidence="2 3" key="1">
    <citation type="submission" date="2020-08" db="EMBL/GenBank/DDBJ databases">
        <title>Genomic Encyclopedia of Type Strains, Phase III (KMG-III): the genomes of soil and plant-associated and newly described type strains.</title>
        <authorList>
            <person name="Whitman W."/>
        </authorList>
    </citation>
    <scope>NUCLEOTIDE SEQUENCE [LARGE SCALE GENOMIC DNA]</scope>
    <source>
        <strain evidence="2 3">CECT 8571</strain>
    </source>
</reference>
<name>A0A839UU88_9GAMM</name>
<evidence type="ECO:0000256" key="1">
    <source>
        <dbReference type="SAM" id="Phobius"/>
    </source>
</evidence>